<evidence type="ECO:0000313" key="3">
    <source>
        <dbReference type="Proteomes" id="UP000243975"/>
    </source>
</evidence>
<feature type="region of interest" description="Disordered" evidence="1">
    <location>
        <begin position="84"/>
        <end position="117"/>
    </location>
</feature>
<protein>
    <submittedName>
        <fullName evidence="2">Uncharacterized protein</fullName>
    </submittedName>
</protein>
<gene>
    <name evidence="2" type="ORF">Ccrd_025977</name>
</gene>
<comment type="caution">
    <text evidence="2">The sequence shown here is derived from an EMBL/GenBank/DDBJ whole genome shotgun (WGS) entry which is preliminary data.</text>
</comment>
<dbReference type="EMBL" id="LEKV01007219">
    <property type="protein sequence ID" value="KVH04001.1"/>
    <property type="molecule type" value="Genomic_DNA"/>
</dbReference>
<keyword evidence="3" id="KW-1185">Reference proteome</keyword>
<feature type="non-terminal residue" evidence="2">
    <location>
        <position position="1"/>
    </location>
</feature>
<organism evidence="2 3">
    <name type="scientific">Cynara cardunculus var. scolymus</name>
    <name type="common">Globe artichoke</name>
    <name type="synonym">Cynara scolymus</name>
    <dbReference type="NCBI Taxonomy" id="59895"/>
    <lineage>
        <taxon>Eukaryota</taxon>
        <taxon>Viridiplantae</taxon>
        <taxon>Streptophyta</taxon>
        <taxon>Embryophyta</taxon>
        <taxon>Tracheophyta</taxon>
        <taxon>Spermatophyta</taxon>
        <taxon>Magnoliopsida</taxon>
        <taxon>eudicotyledons</taxon>
        <taxon>Gunneridae</taxon>
        <taxon>Pentapetalae</taxon>
        <taxon>asterids</taxon>
        <taxon>campanulids</taxon>
        <taxon>Asterales</taxon>
        <taxon>Asteraceae</taxon>
        <taxon>Carduoideae</taxon>
        <taxon>Cardueae</taxon>
        <taxon>Carduinae</taxon>
        <taxon>Cynara</taxon>
    </lineage>
</organism>
<evidence type="ECO:0000256" key="1">
    <source>
        <dbReference type="SAM" id="MobiDB-lite"/>
    </source>
</evidence>
<dbReference type="AlphaFoldDB" id="A0A103T3J5"/>
<dbReference type="Proteomes" id="UP000243975">
    <property type="component" value="Unassembled WGS sequence"/>
</dbReference>
<dbReference type="Gramene" id="KVH04001">
    <property type="protein sequence ID" value="KVH04001"/>
    <property type="gene ID" value="Ccrd_025977"/>
</dbReference>
<evidence type="ECO:0000313" key="2">
    <source>
        <dbReference type="EMBL" id="KVH04001.1"/>
    </source>
</evidence>
<feature type="non-terminal residue" evidence="2">
    <location>
        <position position="117"/>
    </location>
</feature>
<feature type="compositionally biased region" description="Polar residues" evidence="1">
    <location>
        <begin position="107"/>
        <end position="117"/>
    </location>
</feature>
<name>A0A103T3J5_CYNCS</name>
<accession>A0A103T3J5</accession>
<proteinExistence type="predicted"/>
<sequence>EQIEKNKQALLELQAKVETEISKAQKLLLDKDAELHAAEKSLFGLKQVTDSKLEEKPTLFGEFGQVAADNKKVDIGVKTRPLQVRPRSMSKALQTPKGVRPLYRKPSITSQGSRLLY</sequence>
<reference evidence="2 3" key="1">
    <citation type="journal article" date="2016" name="Sci. Rep.">
        <title>The genome sequence of the outbreeding globe artichoke constructed de novo incorporating a phase-aware low-pass sequencing strategy of F1 progeny.</title>
        <authorList>
            <person name="Scaglione D."/>
            <person name="Reyes-Chin-Wo S."/>
            <person name="Acquadro A."/>
            <person name="Froenicke L."/>
            <person name="Portis E."/>
            <person name="Beitel C."/>
            <person name="Tirone M."/>
            <person name="Mauro R."/>
            <person name="Lo Monaco A."/>
            <person name="Mauromicale G."/>
            <person name="Faccioli P."/>
            <person name="Cattivelli L."/>
            <person name="Rieseberg L."/>
            <person name="Michelmore R."/>
            <person name="Lanteri S."/>
        </authorList>
    </citation>
    <scope>NUCLEOTIDE SEQUENCE [LARGE SCALE GENOMIC DNA]</scope>
    <source>
        <strain evidence="2">2C</strain>
    </source>
</reference>